<keyword evidence="2" id="KW-0067">ATP-binding</keyword>
<evidence type="ECO:0000313" key="6">
    <source>
        <dbReference type="EMBL" id="GIY67582.1"/>
    </source>
</evidence>
<dbReference type="GO" id="GO:0051731">
    <property type="term" value="F:polynucleotide 5'-hydroxyl-kinase activity"/>
    <property type="evidence" value="ECO:0007669"/>
    <property type="project" value="InterPro"/>
</dbReference>
<feature type="domain" description="Clp1 C-terminal" evidence="3">
    <location>
        <begin position="301"/>
        <end position="409"/>
    </location>
</feature>
<evidence type="ECO:0000256" key="1">
    <source>
        <dbReference type="ARBA" id="ARBA00022741"/>
    </source>
</evidence>
<dbReference type="Gene3D" id="2.40.30.330">
    <property type="entry name" value="Pre-mRNA cleavage complex subunit Clp1, C-terminal domain"/>
    <property type="match status" value="1"/>
</dbReference>
<keyword evidence="7" id="KW-1185">Reference proteome</keyword>
<accession>A0AAV4VBC2</accession>
<organism evidence="6 7">
    <name type="scientific">Caerostris darwini</name>
    <dbReference type="NCBI Taxonomy" id="1538125"/>
    <lineage>
        <taxon>Eukaryota</taxon>
        <taxon>Metazoa</taxon>
        <taxon>Ecdysozoa</taxon>
        <taxon>Arthropoda</taxon>
        <taxon>Chelicerata</taxon>
        <taxon>Arachnida</taxon>
        <taxon>Araneae</taxon>
        <taxon>Araneomorphae</taxon>
        <taxon>Entelegynae</taxon>
        <taxon>Araneoidea</taxon>
        <taxon>Araneidae</taxon>
        <taxon>Caerostris</taxon>
    </lineage>
</organism>
<dbReference type="GO" id="GO:0006388">
    <property type="term" value="P:tRNA splicing, via endonucleolytic cleavage and ligation"/>
    <property type="evidence" value="ECO:0007669"/>
    <property type="project" value="TreeGrafter"/>
</dbReference>
<evidence type="ECO:0000256" key="2">
    <source>
        <dbReference type="ARBA" id="ARBA00022840"/>
    </source>
</evidence>
<dbReference type="AlphaFoldDB" id="A0AAV4VBC2"/>
<dbReference type="Pfam" id="PF16573">
    <property type="entry name" value="CLP1_N"/>
    <property type="match status" value="1"/>
</dbReference>
<dbReference type="InterPro" id="IPR045116">
    <property type="entry name" value="Clp1/Grc3"/>
</dbReference>
<dbReference type="InterPro" id="IPR038239">
    <property type="entry name" value="Clp1_N_sf"/>
</dbReference>
<dbReference type="PANTHER" id="PTHR12755:SF6">
    <property type="entry name" value="POLYRIBONUCLEOTIDE 5'-HYDROXYL-KINASE CLP1"/>
    <property type="match status" value="1"/>
</dbReference>
<comment type="caution">
    <text evidence="6">The sequence shown here is derived from an EMBL/GenBank/DDBJ whole genome shotgun (WGS) entry which is preliminary data.</text>
</comment>
<dbReference type="GO" id="GO:0005524">
    <property type="term" value="F:ATP binding"/>
    <property type="evidence" value="ECO:0007669"/>
    <property type="project" value="UniProtKB-KW"/>
</dbReference>
<protein>
    <submittedName>
        <fullName evidence="6">Protein CLP1 homolog</fullName>
    </submittedName>
</protein>
<reference evidence="6 7" key="1">
    <citation type="submission" date="2021-06" db="EMBL/GenBank/DDBJ databases">
        <title>Caerostris darwini draft genome.</title>
        <authorList>
            <person name="Kono N."/>
            <person name="Arakawa K."/>
        </authorList>
    </citation>
    <scope>NUCLEOTIDE SEQUENCE [LARGE SCALE GENOMIC DNA]</scope>
</reference>
<dbReference type="InterPro" id="IPR038238">
    <property type="entry name" value="Clp1_C_sf"/>
</dbReference>
<dbReference type="InterPro" id="IPR010655">
    <property type="entry name" value="Clp1_C"/>
</dbReference>
<keyword evidence="1" id="KW-0547">Nucleotide-binding</keyword>
<sequence>MDNVQIINLQANKEGKILIRNPSDVVHVELLSGSAEIFGVEMIINKIYPFSSSFTVSTLNGCALKLKGKIPWTYTVNYNHTIIDLHLSLEEKRKLAEKSGVKGPTVLIAGPTDVGKSTLCRTLLNYAVRSGRIPVYIDLDVGQSSISIPGTISILPVDSPADIVNGYNDSKSSVYFFGYKNPGLNMLLYFLLINKVGETLHNRLKFSKNALTSGVIVDTCGWVTGNGYRSIVLAAESFDINLLIVVEDENLHKNLKKDLPNKDIRFIPKLNGAVERSRSARIERRSTLIHEYFYGSDNSIKPHTFNIKFSDIEMFRVSSYKSKVKMNMIKDAQNYISLMPISITKDLLYHLLAISYADSGADENIMLTSVLGFICVTEIDMDNQTITVLSPQPGPLPKNILLVGDIQYQHSNKSSV</sequence>
<dbReference type="Gene3D" id="2.60.120.1030">
    <property type="entry name" value="Clp1, DNA binding domain"/>
    <property type="match status" value="1"/>
</dbReference>
<name>A0AAV4VBC2_9ARAC</name>
<dbReference type="SUPFAM" id="SSF52540">
    <property type="entry name" value="P-loop containing nucleoside triphosphate hydrolases"/>
    <property type="match status" value="2"/>
</dbReference>
<proteinExistence type="predicted"/>
<feature type="domain" description="Clp1 P-loop" evidence="5">
    <location>
        <begin position="110"/>
        <end position="295"/>
    </location>
</feature>
<feature type="domain" description="Clp1 N-terminal" evidence="4">
    <location>
        <begin position="9"/>
        <end position="95"/>
    </location>
</feature>
<dbReference type="InterPro" id="IPR032319">
    <property type="entry name" value="CLP1_P"/>
</dbReference>
<gene>
    <name evidence="6" type="primary">cbc</name>
    <name evidence="6" type="ORF">CDAR_190981</name>
</gene>
<evidence type="ECO:0000259" key="3">
    <source>
        <dbReference type="Pfam" id="PF06807"/>
    </source>
</evidence>
<dbReference type="Pfam" id="PF16575">
    <property type="entry name" value="CLP1_P"/>
    <property type="match status" value="1"/>
</dbReference>
<dbReference type="PANTHER" id="PTHR12755">
    <property type="entry name" value="CLEAVAGE/POLYADENYLATION FACTOR IA SUBUNIT CLP1P"/>
    <property type="match status" value="1"/>
</dbReference>
<dbReference type="Proteomes" id="UP001054837">
    <property type="component" value="Unassembled WGS sequence"/>
</dbReference>
<dbReference type="Gene3D" id="3.40.50.300">
    <property type="entry name" value="P-loop containing nucleotide triphosphate hydrolases"/>
    <property type="match status" value="1"/>
</dbReference>
<dbReference type="GO" id="GO:0031124">
    <property type="term" value="P:mRNA 3'-end processing"/>
    <property type="evidence" value="ECO:0007669"/>
    <property type="project" value="InterPro"/>
</dbReference>
<dbReference type="Pfam" id="PF06807">
    <property type="entry name" value="Clp1"/>
    <property type="match status" value="1"/>
</dbReference>
<dbReference type="InterPro" id="IPR032324">
    <property type="entry name" value="Clp1_N"/>
</dbReference>
<dbReference type="EMBL" id="BPLQ01012752">
    <property type="protein sequence ID" value="GIY67582.1"/>
    <property type="molecule type" value="Genomic_DNA"/>
</dbReference>
<evidence type="ECO:0000259" key="5">
    <source>
        <dbReference type="Pfam" id="PF16575"/>
    </source>
</evidence>
<evidence type="ECO:0000313" key="7">
    <source>
        <dbReference type="Proteomes" id="UP001054837"/>
    </source>
</evidence>
<dbReference type="InterPro" id="IPR027417">
    <property type="entry name" value="P-loop_NTPase"/>
</dbReference>
<evidence type="ECO:0000259" key="4">
    <source>
        <dbReference type="Pfam" id="PF16573"/>
    </source>
</evidence>
<dbReference type="GO" id="GO:0005634">
    <property type="term" value="C:nucleus"/>
    <property type="evidence" value="ECO:0007669"/>
    <property type="project" value="TreeGrafter"/>
</dbReference>